<dbReference type="GO" id="GO:0005811">
    <property type="term" value="C:lipid droplet"/>
    <property type="evidence" value="ECO:0007669"/>
    <property type="project" value="TreeGrafter"/>
</dbReference>
<reference evidence="4" key="1">
    <citation type="submission" date="2020-07" db="EMBL/GenBank/DDBJ databases">
        <title>Multicomponent nature underlies the extraordinary mechanical properties of spider dragline silk.</title>
        <authorList>
            <person name="Kono N."/>
            <person name="Nakamura H."/>
            <person name="Mori M."/>
            <person name="Yoshida Y."/>
            <person name="Ohtoshi R."/>
            <person name="Malay A.D."/>
            <person name="Moran D.A.P."/>
            <person name="Tomita M."/>
            <person name="Numata K."/>
            <person name="Arakawa K."/>
        </authorList>
    </citation>
    <scope>NUCLEOTIDE SEQUENCE</scope>
</reference>
<dbReference type="InterPro" id="IPR005097">
    <property type="entry name" value="Sacchrp_dh_NADP-bd"/>
</dbReference>
<comment type="caution">
    <text evidence="4">The sequence shown here is derived from an EMBL/GenBank/DDBJ whole genome shotgun (WGS) entry which is preliminary data.</text>
</comment>
<dbReference type="InterPro" id="IPR051276">
    <property type="entry name" value="Saccharopine_DH-like_oxidrdct"/>
</dbReference>
<dbReference type="Pfam" id="PF03435">
    <property type="entry name" value="Sacchrp_dh_NADP"/>
    <property type="match status" value="1"/>
</dbReference>
<dbReference type="Gene3D" id="3.40.50.720">
    <property type="entry name" value="NAD(P)-binding Rossmann-like Domain"/>
    <property type="match status" value="1"/>
</dbReference>
<dbReference type="FunFam" id="3.40.50.720:FF:000178">
    <property type="entry name" value="Saccharopine dehydrogenase-like oxidoreductase"/>
    <property type="match status" value="1"/>
</dbReference>
<dbReference type="GO" id="GO:0009247">
    <property type="term" value="P:glycolipid biosynthetic process"/>
    <property type="evidence" value="ECO:0007669"/>
    <property type="project" value="TreeGrafter"/>
</dbReference>
<keyword evidence="5" id="KW-1185">Reference proteome</keyword>
<protein>
    <submittedName>
        <fullName evidence="4">Saccharopine dehydrogenase-like oxidoreductase</fullName>
    </submittedName>
</protein>
<comment type="similarity">
    <text evidence="1">Belongs to the saccharopine dehydrogenase family.</text>
</comment>
<accession>A0A8X6FI41</accession>
<dbReference type="EMBL" id="BMAO01032237">
    <property type="protein sequence ID" value="GFQ80767.1"/>
    <property type="molecule type" value="Genomic_DNA"/>
</dbReference>
<evidence type="ECO:0000313" key="5">
    <source>
        <dbReference type="Proteomes" id="UP000887116"/>
    </source>
</evidence>
<sequence length="430" mass="47995">MASREFDIIIFGATGYTGRYVIEELAKTVQSTNLKWAIAGRNVEKLKESLTIVQEYLGDVLDISNTTIIEADVKNATSISDMCKRARLILNCVGPYKFFGEVVVAACVENGTHHVDLSGEMKYLETIQAKYFKSAGEKGVYIVEACGFDSIPADFGISALKKKFPGDLNSVEYFVEIGQGPSGRSTNIGTFLSAVHSVADFFNIKEYERELKKDVFKKDLVKSNHSLSWRFPPLFYSDEINGWCLWFIGPDERVLKRSQMFRYEYLNDRPVQSHGYVKMHSFLIALCFAFFCSLFGFLSMFSFGRSLLAKYPSFFTAGAFSTEGPTRQQVMEGTTTVTLLGKGWKNKLSEPTDQHTTPPDTQMKLTIKGPEPAYSLTAKCMVQAGVTIIQDTGKLPLEGGVLTPGVAFENTDLLQRLEKSGIAFKFENID</sequence>
<dbReference type="InterPro" id="IPR036291">
    <property type="entry name" value="NAD(P)-bd_dom_sf"/>
</dbReference>
<dbReference type="Proteomes" id="UP000887116">
    <property type="component" value="Unassembled WGS sequence"/>
</dbReference>
<proteinExistence type="inferred from homology"/>
<keyword evidence="2" id="KW-0472">Membrane</keyword>
<organism evidence="4 5">
    <name type="scientific">Trichonephila clavata</name>
    <name type="common">Joro spider</name>
    <name type="synonym">Nephila clavata</name>
    <dbReference type="NCBI Taxonomy" id="2740835"/>
    <lineage>
        <taxon>Eukaryota</taxon>
        <taxon>Metazoa</taxon>
        <taxon>Ecdysozoa</taxon>
        <taxon>Arthropoda</taxon>
        <taxon>Chelicerata</taxon>
        <taxon>Arachnida</taxon>
        <taxon>Araneae</taxon>
        <taxon>Araneomorphae</taxon>
        <taxon>Entelegynae</taxon>
        <taxon>Araneoidea</taxon>
        <taxon>Nephilidae</taxon>
        <taxon>Trichonephila</taxon>
    </lineage>
</organism>
<dbReference type="SUPFAM" id="SSF51735">
    <property type="entry name" value="NAD(P)-binding Rossmann-fold domains"/>
    <property type="match status" value="1"/>
</dbReference>
<dbReference type="PANTHER" id="PTHR12286">
    <property type="entry name" value="SACCHAROPINE DEHYDROGENASE-LIKE OXIDOREDUCTASE"/>
    <property type="match status" value="1"/>
</dbReference>
<name>A0A8X6FI41_TRICU</name>
<dbReference type="GO" id="GO:0005739">
    <property type="term" value="C:mitochondrion"/>
    <property type="evidence" value="ECO:0007669"/>
    <property type="project" value="TreeGrafter"/>
</dbReference>
<dbReference type="PANTHER" id="PTHR12286:SF5">
    <property type="entry name" value="SACCHAROPINE DEHYDROGENASE-LIKE OXIDOREDUCTASE"/>
    <property type="match status" value="1"/>
</dbReference>
<dbReference type="GO" id="GO:0005886">
    <property type="term" value="C:plasma membrane"/>
    <property type="evidence" value="ECO:0007669"/>
    <property type="project" value="TreeGrafter"/>
</dbReference>
<evidence type="ECO:0000256" key="2">
    <source>
        <dbReference type="SAM" id="Phobius"/>
    </source>
</evidence>
<evidence type="ECO:0000259" key="3">
    <source>
        <dbReference type="Pfam" id="PF03435"/>
    </source>
</evidence>
<feature type="domain" description="Saccharopine dehydrogenase NADP binding" evidence="3">
    <location>
        <begin position="8"/>
        <end position="143"/>
    </location>
</feature>
<evidence type="ECO:0000256" key="1">
    <source>
        <dbReference type="ARBA" id="ARBA00038048"/>
    </source>
</evidence>
<keyword evidence="2" id="KW-0812">Transmembrane</keyword>
<gene>
    <name evidence="4" type="primary">Sccpdh</name>
    <name evidence="4" type="ORF">TNCT_231221</name>
</gene>
<dbReference type="AlphaFoldDB" id="A0A8X6FI41"/>
<evidence type="ECO:0000313" key="4">
    <source>
        <dbReference type="EMBL" id="GFQ80767.1"/>
    </source>
</evidence>
<keyword evidence="2" id="KW-1133">Transmembrane helix</keyword>
<dbReference type="OrthoDB" id="10268090at2759"/>
<feature type="transmembrane region" description="Helical" evidence="2">
    <location>
        <begin position="282"/>
        <end position="303"/>
    </location>
</feature>